<keyword evidence="4" id="KW-1185">Reference proteome</keyword>
<gene>
    <name evidence="3" type="ORF">HJ588_01950</name>
</gene>
<dbReference type="InterPro" id="IPR036866">
    <property type="entry name" value="RibonucZ/Hydroxyglut_hydro"/>
</dbReference>
<dbReference type="Pfam" id="PF17778">
    <property type="entry name" value="WHD_BLACT"/>
    <property type="match status" value="1"/>
</dbReference>
<dbReference type="Pfam" id="PF00753">
    <property type="entry name" value="Lactamase_B"/>
    <property type="match status" value="2"/>
</dbReference>
<evidence type="ECO:0000259" key="2">
    <source>
        <dbReference type="SMART" id="SM00849"/>
    </source>
</evidence>
<sequence length="301" mass="31869">MDYQRLVNTSPRRQHESANTTVRTGVSASTLAHYGGWVTNDAPWQGGSLGDQAHAILAPNPGPMTLDGTNTWVLHAPGDDVAVVVDPGPLDEGHLQAVLAKVADLGARVTLTLITHWHHDHTEALPRWVELTDSPVRGGGYGDGLRDGERIAVGSLDIRVVQTPGHTADSVSFHLPEAGVLITGDTVLGRGTTVVAHPDGALAPYLASLDRLHEIAAAAPTRLAPAHGPTHDDAAPVIAFYREHRRERLDQVRAALAAGDADAPDVAQAVVERVYAEVPRDVWPAAKASVQAQLDYLAGTD</sequence>
<organism evidence="3 4">
    <name type="scientific">Flexivirga aerilata</name>
    <dbReference type="NCBI Taxonomy" id="1656889"/>
    <lineage>
        <taxon>Bacteria</taxon>
        <taxon>Bacillati</taxon>
        <taxon>Actinomycetota</taxon>
        <taxon>Actinomycetes</taxon>
        <taxon>Micrococcales</taxon>
        <taxon>Dermacoccaceae</taxon>
        <taxon>Flexivirga</taxon>
    </lineage>
</organism>
<dbReference type="InterPro" id="IPR041516">
    <property type="entry name" value="LACTB2_WH"/>
</dbReference>
<evidence type="ECO:0000313" key="3">
    <source>
        <dbReference type="EMBL" id="NNG38040.1"/>
    </source>
</evidence>
<dbReference type="AlphaFoldDB" id="A0A849AHY9"/>
<reference evidence="3 4" key="1">
    <citation type="submission" date="2020-05" db="EMBL/GenBank/DDBJ databases">
        <title>Flexivirga sp. ID2601S isolated from air conditioner.</title>
        <authorList>
            <person name="Kim D.H."/>
        </authorList>
    </citation>
    <scope>NUCLEOTIDE SEQUENCE [LARGE SCALE GENOMIC DNA]</scope>
    <source>
        <strain evidence="3 4">ID2601S</strain>
    </source>
</reference>
<keyword evidence="3" id="KW-0378">Hydrolase</keyword>
<dbReference type="EMBL" id="JABENB010000001">
    <property type="protein sequence ID" value="NNG38040.1"/>
    <property type="molecule type" value="Genomic_DNA"/>
</dbReference>
<dbReference type="PANTHER" id="PTHR23131:SF0">
    <property type="entry name" value="ENDORIBONUCLEASE LACTB2"/>
    <property type="match status" value="1"/>
</dbReference>
<name>A0A849AHY9_9MICO</name>
<feature type="region of interest" description="Disordered" evidence="1">
    <location>
        <begin position="1"/>
        <end position="21"/>
    </location>
</feature>
<dbReference type="Proteomes" id="UP000557772">
    <property type="component" value="Unassembled WGS sequence"/>
</dbReference>
<dbReference type="CDD" id="cd16278">
    <property type="entry name" value="metallo-hydrolase-like_MBL-fold"/>
    <property type="match status" value="1"/>
</dbReference>
<dbReference type="Gene3D" id="1.10.10.10">
    <property type="entry name" value="Winged helix-like DNA-binding domain superfamily/Winged helix DNA-binding domain"/>
    <property type="match status" value="1"/>
</dbReference>
<dbReference type="SUPFAM" id="SSF56281">
    <property type="entry name" value="Metallo-hydrolase/oxidoreductase"/>
    <property type="match status" value="1"/>
</dbReference>
<dbReference type="InterPro" id="IPR050662">
    <property type="entry name" value="Sec-metab_biosynth-thioest"/>
</dbReference>
<accession>A0A849AHY9</accession>
<comment type="caution">
    <text evidence="3">The sequence shown here is derived from an EMBL/GenBank/DDBJ whole genome shotgun (WGS) entry which is preliminary data.</text>
</comment>
<protein>
    <submittedName>
        <fullName evidence="3">MBL fold metallo-hydrolase</fullName>
    </submittedName>
</protein>
<feature type="domain" description="Metallo-beta-lactamase" evidence="2">
    <location>
        <begin position="68"/>
        <end position="227"/>
    </location>
</feature>
<dbReference type="PANTHER" id="PTHR23131">
    <property type="entry name" value="ENDORIBONUCLEASE LACTB2"/>
    <property type="match status" value="1"/>
</dbReference>
<dbReference type="Gene3D" id="3.60.15.10">
    <property type="entry name" value="Ribonuclease Z/Hydroxyacylglutathione hydrolase-like"/>
    <property type="match status" value="1"/>
</dbReference>
<dbReference type="InterPro" id="IPR036388">
    <property type="entry name" value="WH-like_DNA-bd_sf"/>
</dbReference>
<evidence type="ECO:0000256" key="1">
    <source>
        <dbReference type="SAM" id="MobiDB-lite"/>
    </source>
</evidence>
<evidence type="ECO:0000313" key="4">
    <source>
        <dbReference type="Proteomes" id="UP000557772"/>
    </source>
</evidence>
<dbReference type="InterPro" id="IPR001279">
    <property type="entry name" value="Metallo-B-lactamas"/>
</dbReference>
<dbReference type="SMART" id="SM00849">
    <property type="entry name" value="Lactamase_B"/>
    <property type="match status" value="1"/>
</dbReference>
<proteinExistence type="predicted"/>
<dbReference type="GO" id="GO:0016787">
    <property type="term" value="F:hydrolase activity"/>
    <property type="evidence" value="ECO:0007669"/>
    <property type="project" value="UniProtKB-KW"/>
</dbReference>